<dbReference type="InterPro" id="IPR001214">
    <property type="entry name" value="SET_dom"/>
</dbReference>
<keyword evidence="6" id="KW-1185">Reference proteome</keyword>
<feature type="region of interest" description="Disordered" evidence="3">
    <location>
        <begin position="90"/>
        <end position="112"/>
    </location>
</feature>
<accession>A0ABS8S4L1</accession>
<dbReference type="Pfam" id="PF00856">
    <property type="entry name" value="SET"/>
    <property type="match status" value="1"/>
</dbReference>
<dbReference type="InterPro" id="IPR046341">
    <property type="entry name" value="SET_dom_sf"/>
</dbReference>
<dbReference type="Proteomes" id="UP000823775">
    <property type="component" value="Unassembled WGS sequence"/>
</dbReference>
<dbReference type="PANTHER" id="PTHR45747">
    <property type="entry name" value="HISTONE-LYSINE N-METHYLTRANSFERASE E(Z)"/>
    <property type="match status" value="1"/>
</dbReference>
<dbReference type="EMBL" id="JACEIK010000241">
    <property type="protein sequence ID" value="MCD7453185.1"/>
    <property type="molecule type" value="Genomic_DNA"/>
</dbReference>
<keyword evidence="1" id="KW-0805">Transcription regulation</keyword>
<feature type="domain" description="SET" evidence="4">
    <location>
        <begin position="242"/>
        <end position="356"/>
    </location>
</feature>
<dbReference type="SMART" id="SM00317">
    <property type="entry name" value="SET"/>
    <property type="match status" value="1"/>
</dbReference>
<sequence length="443" mass="50203">IRGEDQSVVGRRRIYYDQNNGEALICSDSEEELLEVKEEKREFVEAEDVMLWLAEKQLPWYSPDVDKEPCCSNCYCPAIKKESQAGLTSPQFANLGENPVRPSENANSTQNIFKSSDPEIRLLGDITTVQHSASPSNTDVKDVSSSSQKTQQSHSAGRSRREDSPVLVVKILCKTGNAILMFAKIVVSETSRRLHFNLAINAEGGADQSRWPSLNDSLEVAGTMGKNCKEENERFLSKCLQPEIRGSSWTSYASGWGAFLKLGEYTSEIISHHEADRRGKIYDLESSFLFNLTDQFLLDAYRKGNKLKFANRSPDPNCYAKVIMVAVDHKVGIFAKEIICAGEGLFYDYHYEPDRAPAWARKPEASTTRKFFEYLLCTAAVLSCRFHLRYKDTLFHKVFHNCMDYIDDKVDLSSQRSVSYVHDIQPISPSILGVELYLFYVRI</sequence>
<comment type="caution">
    <text evidence="5">The sequence shown here is derived from an EMBL/GenBank/DDBJ whole genome shotgun (WGS) entry which is preliminary data.</text>
</comment>
<name>A0ABS8S4L1_DATST</name>
<evidence type="ECO:0000313" key="5">
    <source>
        <dbReference type="EMBL" id="MCD7453185.1"/>
    </source>
</evidence>
<dbReference type="InterPro" id="IPR045318">
    <property type="entry name" value="EZH1/2-like"/>
</dbReference>
<proteinExistence type="predicted"/>
<gene>
    <name evidence="5" type="ORF">HAX54_019928</name>
</gene>
<feature type="non-terminal residue" evidence="5">
    <location>
        <position position="1"/>
    </location>
</feature>
<evidence type="ECO:0000256" key="1">
    <source>
        <dbReference type="ARBA" id="ARBA00023015"/>
    </source>
</evidence>
<evidence type="ECO:0000256" key="3">
    <source>
        <dbReference type="SAM" id="MobiDB-lite"/>
    </source>
</evidence>
<organism evidence="5 6">
    <name type="scientific">Datura stramonium</name>
    <name type="common">Jimsonweed</name>
    <name type="synonym">Common thornapple</name>
    <dbReference type="NCBI Taxonomy" id="4076"/>
    <lineage>
        <taxon>Eukaryota</taxon>
        <taxon>Viridiplantae</taxon>
        <taxon>Streptophyta</taxon>
        <taxon>Embryophyta</taxon>
        <taxon>Tracheophyta</taxon>
        <taxon>Spermatophyta</taxon>
        <taxon>Magnoliopsida</taxon>
        <taxon>eudicotyledons</taxon>
        <taxon>Gunneridae</taxon>
        <taxon>Pentapetalae</taxon>
        <taxon>asterids</taxon>
        <taxon>lamiids</taxon>
        <taxon>Solanales</taxon>
        <taxon>Solanaceae</taxon>
        <taxon>Solanoideae</taxon>
        <taxon>Datureae</taxon>
        <taxon>Datura</taxon>
    </lineage>
</organism>
<evidence type="ECO:0000256" key="2">
    <source>
        <dbReference type="ARBA" id="ARBA00023163"/>
    </source>
</evidence>
<feature type="region of interest" description="Disordered" evidence="3">
    <location>
        <begin position="131"/>
        <end position="161"/>
    </location>
</feature>
<evidence type="ECO:0000259" key="4">
    <source>
        <dbReference type="SMART" id="SM00317"/>
    </source>
</evidence>
<evidence type="ECO:0000313" key="6">
    <source>
        <dbReference type="Proteomes" id="UP000823775"/>
    </source>
</evidence>
<dbReference type="SUPFAM" id="SSF82199">
    <property type="entry name" value="SET domain"/>
    <property type="match status" value="1"/>
</dbReference>
<reference evidence="5 6" key="1">
    <citation type="journal article" date="2021" name="BMC Genomics">
        <title>Datura genome reveals duplications of psychoactive alkaloid biosynthetic genes and high mutation rate following tissue culture.</title>
        <authorList>
            <person name="Rajewski A."/>
            <person name="Carter-House D."/>
            <person name="Stajich J."/>
            <person name="Litt A."/>
        </authorList>
    </citation>
    <scope>NUCLEOTIDE SEQUENCE [LARGE SCALE GENOMIC DNA]</scope>
    <source>
        <strain evidence="5">AR-01</strain>
    </source>
</reference>
<protein>
    <recommendedName>
        <fullName evidence="4">SET domain-containing protein</fullName>
    </recommendedName>
</protein>
<dbReference type="PANTHER" id="PTHR45747:SF4">
    <property type="entry name" value="HISTONE-LYSINE N-METHYLTRANSFERASE E(Z)"/>
    <property type="match status" value="1"/>
</dbReference>
<keyword evidence="2" id="KW-0804">Transcription</keyword>
<dbReference type="Gene3D" id="2.170.270.10">
    <property type="entry name" value="SET domain"/>
    <property type="match status" value="1"/>
</dbReference>
<feature type="compositionally biased region" description="Low complexity" evidence="3">
    <location>
        <begin position="143"/>
        <end position="153"/>
    </location>
</feature>